<accession>Q5HKD1</accession>
<evidence type="ECO:0000256" key="1">
    <source>
        <dbReference type="SAM" id="MobiDB-lite"/>
    </source>
</evidence>
<sequence>MKKILVLSLTAFLVLAGCNSGDKTDTKDKKEETKQTSKANKENKEQHHKQENDNKASTQLSEKERLALAFYADGVEKYMLTKNEVLTGVYDYQKGNETEKKQMEQLMLEKADSMKNAPKDMKFYQVYPSKGQFASIVGVNKNKIFIGSTQGALIDYQTLLNNGKELDISQLYEDNKDNRSLEEMKNKIEIVDSGAAQKADDPDKNSANTMAHMRSQIYEKISDFDGKLDNKTYLWDNIRINDDGNWTVHYRNHDGEIMGTYKSEKNKIIKLDQNGNKIKEQQMSN</sequence>
<gene>
    <name evidence="3" type="ordered locus">SERP2417</name>
</gene>
<protein>
    <submittedName>
        <fullName evidence="3">Lipoprotein, putative</fullName>
    </submittedName>
</protein>
<dbReference type="PROSITE" id="PS51257">
    <property type="entry name" value="PROKAR_LIPOPROTEIN"/>
    <property type="match status" value="1"/>
</dbReference>
<dbReference type="KEGG" id="ser:SERP2417"/>
<dbReference type="RefSeq" id="WP_002505871.1">
    <property type="nucleotide sequence ID" value="NC_002976.3"/>
</dbReference>
<dbReference type="eggNOG" id="ENOG502ZG0D">
    <property type="taxonomic scope" value="Bacteria"/>
</dbReference>
<feature type="compositionally biased region" description="Basic and acidic residues" evidence="1">
    <location>
        <begin position="22"/>
        <end position="54"/>
    </location>
</feature>
<feature type="region of interest" description="Disordered" evidence="1">
    <location>
        <begin position="22"/>
        <end position="59"/>
    </location>
</feature>
<evidence type="ECO:0000313" key="3">
    <source>
        <dbReference type="EMBL" id="AAW53258.1"/>
    </source>
</evidence>
<evidence type="ECO:0000256" key="2">
    <source>
        <dbReference type="SAM" id="SignalP"/>
    </source>
</evidence>
<feature type="signal peptide" evidence="2">
    <location>
        <begin position="1"/>
        <end position="16"/>
    </location>
</feature>
<proteinExistence type="predicted"/>
<dbReference type="AlphaFoldDB" id="Q5HKD1"/>
<dbReference type="EMBL" id="CP000029">
    <property type="protein sequence ID" value="AAW53258.1"/>
    <property type="molecule type" value="Genomic_DNA"/>
</dbReference>
<dbReference type="Proteomes" id="UP000000531">
    <property type="component" value="Chromosome"/>
</dbReference>
<evidence type="ECO:0000313" key="4">
    <source>
        <dbReference type="Proteomes" id="UP000000531"/>
    </source>
</evidence>
<keyword evidence="2" id="KW-0732">Signal</keyword>
<dbReference type="HOGENOM" id="CLU_049447_1_0_9"/>
<feature type="chain" id="PRO_5039163314" evidence="2">
    <location>
        <begin position="17"/>
        <end position="285"/>
    </location>
</feature>
<keyword evidence="4" id="KW-1185">Reference proteome</keyword>
<reference evidence="3 4" key="1">
    <citation type="journal article" date="2005" name="J. Bacteriol.">
        <title>Insights on evolution of virulence and resistance from the complete genome analysis of an early methicillin-resistant Staphylococcus aureus strain and a biofilm-producing methicillin-resistant Staphylococcus epidermidis strain.</title>
        <authorList>
            <person name="Gill S.R."/>
            <person name="Fouts D.E."/>
            <person name="Archer G.L."/>
            <person name="Mongodin E.F."/>
            <person name="Deboy R.T."/>
            <person name="Ravel J."/>
            <person name="Paulsen I.T."/>
            <person name="Kolonay J.F."/>
            <person name="Brinkac L."/>
            <person name="Beanan M."/>
            <person name="Dodson R.J."/>
            <person name="Daugherty S.C."/>
            <person name="Madupu R."/>
            <person name="Angiuoli S.V."/>
            <person name="Durkin A.S."/>
            <person name="Haft D.H."/>
            <person name="Vamathevan J."/>
            <person name="Khouri H."/>
            <person name="Utterback T."/>
            <person name="Lee C."/>
            <person name="Dimitrov G."/>
            <person name="Jiang L."/>
            <person name="Qin H."/>
            <person name="Weidman J."/>
            <person name="Tran K."/>
            <person name="Kang K."/>
            <person name="Hance I.R."/>
            <person name="Nelson K.E."/>
            <person name="Fraser C.M."/>
        </authorList>
    </citation>
    <scope>NUCLEOTIDE SEQUENCE [LARGE SCALE GENOMIC DNA]</scope>
    <source>
        <strain evidence="4">ATCC 35984 / RP62A</strain>
    </source>
</reference>
<organism evidence="3 4">
    <name type="scientific">Staphylococcus epidermidis (strain ATCC 35984 / DSM 28319 / BCRC 17069 / CCUG 31568 / BM 3577 / RP62A)</name>
    <dbReference type="NCBI Taxonomy" id="176279"/>
    <lineage>
        <taxon>Bacteria</taxon>
        <taxon>Bacillati</taxon>
        <taxon>Bacillota</taxon>
        <taxon>Bacilli</taxon>
        <taxon>Bacillales</taxon>
        <taxon>Staphylococcaceae</taxon>
        <taxon>Staphylococcus</taxon>
    </lineage>
</organism>
<name>Q5HKD1_STAEQ</name>
<keyword evidence="3" id="KW-0449">Lipoprotein</keyword>